<feature type="binding site" evidence="10">
    <location>
        <position position="291"/>
    </location>
    <ligand>
        <name>[4Fe-4S] cluster</name>
        <dbReference type="ChEBI" id="CHEBI:49883"/>
    </ligand>
</feature>
<feature type="binding site" evidence="10">
    <location>
        <position position="369"/>
    </location>
    <ligand>
        <name>[4Fe-4S] cluster</name>
        <dbReference type="ChEBI" id="CHEBI:49883"/>
    </ligand>
</feature>
<keyword evidence="3 9" id="KW-0639">Primosome</keyword>
<evidence type="ECO:0000256" key="5">
    <source>
        <dbReference type="ARBA" id="ARBA00022723"/>
    </source>
</evidence>
<keyword evidence="5 9" id="KW-0479">Metal-binding</keyword>
<evidence type="ECO:0000256" key="7">
    <source>
        <dbReference type="ARBA" id="ARBA00023014"/>
    </source>
</evidence>
<dbReference type="GO" id="GO:0005658">
    <property type="term" value="C:alpha DNA polymerase:primase complex"/>
    <property type="evidence" value="ECO:0007669"/>
    <property type="project" value="TreeGrafter"/>
</dbReference>
<reference evidence="12 13" key="2">
    <citation type="journal article" date="2014" name="J. Gen. Appl. Microbiol.">
        <title>The early diverging ascomycetous budding yeast Saitoella complicata has three histone deacetylases belonging to the Clr6, Hos2, and Rpd3 lineages.</title>
        <authorList>
            <person name="Nishida H."/>
            <person name="Matsumoto T."/>
            <person name="Kondo S."/>
            <person name="Hamamoto M."/>
            <person name="Yoshikawa H."/>
        </authorList>
    </citation>
    <scope>NUCLEOTIDE SEQUENCE [LARGE SCALE GENOMIC DNA]</scope>
    <source>
        <strain evidence="12 13">NRRL Y-17804</strain>
    </source>
</reference>
<feature type="domain" description="DNA primase large subunit C-terminal" evidence="11">
    <location>
        <begin position="286"/>
        <end position="454"/>
    </location>
</feature>
<dbReference type="InterPro" id="IPR058560">
    <property type="entry name" value="DNA_primase_C"/>
</dbReference>
<dbReference type="PANTHER" id="PTHR10537">
    <property type="entry name" value="DNA PRIMASE LARGE SUBUNIT"/>
    <property type="match status" value="1"/>
</dbReference>
<comment type="caution">
    <text evidence="12">The sequence shown here is derived from an EMBL/GenBank/DDBJ whole genome shotgun (WGS) entry which is preliminary data.</text>
</comment>
<gene>
    <name evidence="12" type="ORF">G7K_2172-t1</name>
</gene>
<dbReference type="PIRSF" id="PIRSF009449">
    <property type="entry name" value="DNA_primase_large_subunit"/>
    <property type="match status" value="1"/>
</dbReference>
<reference evidence="12 13" key="1">
    <citation type="journal article" date="2011" name="J. Gen. Appl. Microbiol.">
        <title>Draft genome sequencing of the enigmatic yeast Saitoella complicata.</title>
        <authorList>
            <person name="Nishida H."/>
            <person name="Hamamoto M."/>
            <person name="Sugiyama J."/>
        </authorList>
    </citation>
    <scope>NUCLEOTIDE SEQUENCE [LARGE SCALE GENOMIC DNA]</scope>
    <source>
        <strain evidence="12 13">NRRL Y-17804</strain>
    </source>
</reference>
<dbReference type="Pfam" id="PF04104">
    <property type="entry name" value="DNA_primase_lrg"/>
    <property type="match status" value="1"/>
</dbReference>
<dbReference type="InterPro" id="IPR016558">
    <property type="entry name" value="DNA_primase_lsu_euk"/>
</dbReference>
<protein>
    <recommendedName>
        <fullName evidence="9">DNA primase large subunit</fullName>
    </recommendedName>
</protein>
<dbReference type="RefSeq" id="XP_019021833.1">
    <property type="nucleotide sequence ID" value="XM_019171364.1"/>
</dbReference>
<evidence type="ECO:0000256" key="4">
    <source>
        <dbReference type="ARBA" id="ARBA00022705"/>
    </source>
</evidence>
<evidence type="ECO:0000256" key="1">
    <source>
        <dbReference type="ARBA" id="ARBA00010564"/>
    </source>
</evidence>
<dbReference type="CDD" id="cd07322">
    <property type="entry name" value="PriL_PriS_Eukaryotic"/>
    <property type="match status" value="1"/>
</dbReference>
<reference evidence="12 13" key="3">
    <citation type="journal article" date="2015" name="Genome Announc.">
        <title>Draft Genome Sequence of the Archiascomycetous Yeast Saitoella complicata.</title>
        <authorList>
            <person name="Yamauchi K."/>
            <person name="Kondo S."/>
            <person name="Hamamoto M."/>
            <person name="Takahashi Y."/>
            <person name="Ogura Y."/>
            <person name="Hayashi T."/>
            <person name="Nishida H."/>
        </authorList>
    </citation>
    <scope>NUCLEOTIDE SEQUENCE [LARGE SCALE GENOMIC DNA]</scope>
    <source>
        <strain evidence="12 13">NRRL Y-17804</strain>
    </source>
</reference>
<dbReference type="GO" id="GO:0051539">
    <property type="term" value="F:4 iron, 4 sulfur cluster binding"/>
    <property type="evidence" value="ECO:0007669"/>
    <property type="project" value="UniProtKB-UniRule"/>
</dbReference>
<dbReference type="GO" id="GO:0006269">
    <property type="term" value="P:DNA replication, synthesis of primer"/>
    <property type="evidence" value="ECO:0007669"/>
    <property type="project" value="UniProtKB-KW"/>
</dbReference>
<dbReference type="InterPro" id="IPR007238">
    <property type="entry name" value="DNA_primase_lsu_euk/arc"/>
</dbReference>
<dbReference type="Pfam" id="PF26466">
    <property type="entry name" value="DNA_primase_lrg_N"/>
    <property type="match status" value="1"/>
</dbReference>
<accession>A0A0E9NE58</accession>
<dbReference type="GO" id="GO:0003677">
    <property type="term" value="F:DNA binding"/>
    <property type="evidence" value="ECO:0007669"/>
    <property type="project" value="UniProtKB-UniRule"/>
</dbReference>
<evidence type="ECO:0000256" key="6">
    <source>
        <dbReference type="ARBA" id="ARBA00023004"/>
    </source>
</evidence>
<evidence type="ECO:0000313" key="13">
    <source>
        <dbReference type="Proteomes" id="UP000033140"/>
    </source>
</evidence>
<dbReference type="EMBL" id="BACD03000012">
    <property type="protein sequence ID" value="GAO47981.1"/>
    <property type="molecule type" value="Genomic_DNA"/>
</dbReference>
<dbReference type="OMA" id="RINYKPW"/>
<keyword evidence="13" id="KW-1185">Reference proteome</keyword>
<comment type="similarity">
    <text evidence="1 9">Belongs to the eukaryotic-type primase large subunit family.</text>
</comment>
<feature type="binding site" evidence="10">
    <location>
        <position position="427"/>
    </location>
    <ligand>
        <name>[4Fe-4S] cluster</name>
        <dbReference type="ChEBI" id="CHEBI:49883"/>
    </ligand>
</feature>
<keyword evidence="4 9" id="KW-0235">DNA replication</keyword>
<evidence type="ECO:0000256" key="2">
    <source>
        <dbReference type="ARBA" id="ARBA00022485"/>
    </source>
</evidence>
<proteinExistence type="inferred from homology"/>
<keyword evidence="8 9" id="KW-0238">DNA-binding</keyword>
<dbReference type="GO" id="GO:0046872">
    <property type="term" value="F:metal ion binding"/>
    <property type="evidence" value="ECO:0007669"/>
    <property type="project" value="UniProtKB-UniRule"/>
</dbReference>
<evidence type="ECO:0000256" key="3">
    <source>
        <dbReference type="ARBA" id="ARBA00022515"/>
    </source>
</evidence>
<evidence type="ECO:0000313" key="12">
    <source>
        <dbReference type="EMBL" id="GAO47981.1"/>
    </source>
</evidence>
<feature type="binding site" evidence="10">
    <location>
        <position position="386"/>
    </location>
    <ligand>
        <name>[4Fe-4S] cluster</name>
        <dbReference type="ChEBI" id="CHEBI:49883"/>
    </ligand>
</feature>
<comment type="function">
    <text evidence="9">DNA primase is the polymerase that synthesizes small RNA primers for the Okazaki fragments made during discontinuous DNA replication.</text>
</comment>
<name>A0A0E9NE58_SAICN</name>
<dbReference type="Gene3D" id="1.20.930.80">
    <property type="match status" value="1"/>
</dbReference>
<evidence type="ECO:0000256" key="8">
    <source>
        <dbReference type="ARBA" id="ARBA00023125"/>
    </source>
</evidence>
<sequence length="468" mass="53560">MFRSTGAKKRKVVRNFDAKVQRHVDYPHRLNFYLEPPRSEITLENFELWAINRLKVLGEIESSLYRGKKEAEMEAALKPLLEGLLPLNSNNARTLKGSTIDEERKRDHYSHFILRLAFCRSEELRARFVRAETTLFKIRFAQEDVASRLAFIESLNFDWDPVSEEEKRALMDKLMAASGVKTRDEPFFKVPFERVTELVSHRQVYLSRGFAYVPVSAQQTLVFTEFSQRLEKALELTARALPRLDEDDRLVPILNHLSLGFTAPEYTASTTAVGEITAAQVDSLVGHMPMCMRNLHTALRKNKHLKYGGREQYSLFLKGIGLSIEEALIFWRSSFSLITDDKFNKEYRYNIRHKYALEGARKDYKPMSCQTIILGNPPGAGDAHGCPFRHFSIDNLVAGLGSMGIHDQRQLNDIKQLVGAQKYHVACTKVFEYTHPQLGDGGLKESISHPNMYFEQGFEMAKNSAVSQ</sequence>
<comment type="cofactor">
    <cofactor evidence="9">
        <name>[4Fe-4S] cluster</name>
        <dbReference type="ChEBI" id="CHEBI:49883"/>
    </cofactor>
    <text evidence="9">Binds 1 [4Fe-4S] cluster.</text>
</comment>
<dbReference type="GO" id="GO:0006270">
    <property type="term" value="P:DNA replication initiation"/>
    <property type="evidence" value="ECO:0007669"/>
    <property type="project" value="TreeGrafter"/>
</dbReference>
<evidence type="ECO:0000256" key="10">
    <source>
        <dbReference type="PIRSR" id="PIRSR009449-1"/>
    </source>
</evidence>
<organism evidence="12 13">
    <name type="scientific">Saitoella complicata (strain BCRC 22490 / CBS 7301 / JCM 7358 / NBRC 10748 / NRRL Y-17804)</name>
    <dbReference type="NCBI Taxonomy" id="698492"/>
    <lineage>
        <taxon>Eukaryota</taxon>
        <taxon>Fungi</taxon>
        <taxon>Dikarya</taxon>
        <taxon>Ascomycota</taxon>
        <taxon>Taphrinomycotina</taxon>
        <taxon>Taphrinomycotina incertae sedis</taxon>
        <taxon>Saitoella</taxon>
    </lineage>
</organism>
<keyword evidence="2 9" id="KW-0004">4Fe-4S</keyword>
<dbReference type="AlphaFoldDB" id="A0A0E9NE58"/>
<keyword evidence="6 9" id="KW-0408">Iron</keyword>
<dbReference type="PANTHER" id="PTHR10537:SF3">
    <property type="entry name" value="DNA PRIMASE LARGE SUBUNIT"/>
    <property type="match status" value="1"/>
</dbReference>
<dbReference type="OrthoDB" id="421393at2759"/>
<evidence type="ECO:0000259" key="11">
    <source>
        <dbReference type="Pfam" id="PF04104"/>
    </source>
</evidence>
<evidence type="ECO:0000256" key="9">
    <source>
        <dbReference type="PIRNR" id="PIRNR009449"/>
    </source>
</evidence>
<keyword evidence="7 9" id="KW-0411">Iron-sulfur</keyword>
<dbReference type="FunFam" id="1.20.930.80:FF:000003">
    <property type="entry name" value="DNA primase large subunit"/>
    <property type="match status" value="1"/>
</dbReference>
<dbReference type="STRING" id="698492.A0A0E9NE58"/>
<dbReference type="Proteomes" id="UP000033140">
    <property type="component" value="Unassembled WGS sequence"/>
</dbReference>